<feature type="region of interest" description="Disordered" evidence="6">
    <location>
        <begin position="618"/>
        <end position="641"/>
    </location>
</feature>
<keyword evidence="4" id="KW-0809">Transit peptide</keyword>
<sequence length="641" mass="70196">MLNVLIQYLSRRSLPLCRNLDGCGNLRTDVHGIHTAQRVCRKDLQKSSPAQLPKPNANAPAPSGHQAILSAPAAQCYSRRPATSAASEKGKALATVSRQTGHALQDLLSSQFLLTDQRQIQAAVVANLTRLLSEERPAQPLQPEHEPASAAAVKRTRGRPRKPLRTAEEPVTEVDACPQPACSVSQAGLAEQPARSCAAPVKRPRGRPKKNSVEAEQPNSPRKPRAGRPSAQDEDSPEDVMGAEDMSPEARSFRYGIKQREAYKLQVSKARGLPPQQDFTAYHAALRAEEQAARAKQDDARPPHPQDALQVVAVVVAGVLGRDSQAVLARLQASAYGLQQNPANLPSKDQAVAAAHEMLQLYSPLEAADAAAIVLDRALAREATLLSCSVEGMRSAVSFLEMLDMAPRQIAVCLAKAPQLLKENLEEKLLPLCEYLNSIGLDLPKQRLIVTWKPHILVTPLNKVKGQCAFLAGHGIQGETLAKALHKCRGLILVPREYLAQRLGYLYNELGCTAKDISRCVGLLGIRAEMLAMRVALLRHLGRQIQLPSQVPGDEQEWRESLRRNKEAGSFAENEPFPLWLAVAKSHNRLCKLLRCSKQEAWQFMQAWEKSAEGQRWMDAAADRPKKASTGDPMNVASIER</sequence>
<name>A0AAV1IDR7_9CHLO</name>
<gene>
    <name evidence="7" type="ORF">CVIRNUC_007599</name>
</gene>
<proteinExistence type="inferred from homology"/>
<evidence type="ECO:0000256" key="1">
    <source>
        <dbReference type="ARBA" id="ARBA00004123"/>
    </source>
</evidence>
<dbReference type="Gene3D" id="1.25.70.10">
    <property type="entry name" value="Transcription termination factor 3, mitochondrial"/>
    <property type="match status" value="1"/>
</dbReference>
<accession>A0AAV1IDR7</accession>
<keyword evidence="3" id="KW-0804">Transcription</keyword>
<dbReference type="SMART" id="SM00733">
    <property type="entry name" value="Mterf"/>
    <property type="match status" value="4"/>
</dbReference>
<keyword evidence="3" id="KW-0805">Transcription regulation</keyword>
<reference evidence="7 8" key="1">
    <citation type="submission" date="2023-10" db="EMBL/GenBank/DDBJ databases">
        <authorList>
            <person name="Maclean D."/>
            <person name="Macfadyen A."/>
        </authorList>
    </citation>
    <scope>NUCLEOTIDE SEQUENCE [LARGE SCALE GENOMIC DNA]</scope>
</reference>
<dbReference type="PROSITE" id="PS00354">
    <property type="entry name" value="HMGI_Y"/>
    <property type="match status" value="1"/>
</dbReference>
<comment type="similarity">
    <text evidence="2">Belongs to the mTERF family.</text>
</comment>
<dbReference type="GO" id="GO:0005634">
    <property type="term" value="C:nucleus"/>
    <property type="evidence" value="ECO:0007669"/>
    <property type="project" value="UniProtKB-SubCell"/>
</dbReference>
<keyword evidence="8" id="KW-1185">Reference proteome</keyword>
<protein>
    <submittedName>
        <fullName evidence="7">Uncharacterized protein</fullName>
    </submittedName>
</protein>
<feature type="compositionally biased region" description="Acidic residues" evidence="6">
    <location>
        <begin position="232"/>
        <end position="242"/>
    </location>
</feature>
<keyword evidence="5" id="KW-0539">Nucleus</keyword>
<dbReference type="InterPro" id="IPR038538">
    <property type="entry name" value="MTERF_sf"/>
</dbReference>
<comment type="subcellular location">
    <subcellularLocation>
        <location evidence="1">Nucleus</location>
    </subcellularLocation>
</comment>
<evidence type="ECO:0000256" key="2">
    <source>
        <dbReference type="ARBA" id="ARBA00007692"/>
    </source>
</evidence>
<dbReference type="GO" id="GO:0006353">
    <property type="term" value="P:DNA-templated transcription termination"/>
    <property type="evidence" value="ECO:0007669"/>
    <property type="project" value="UniProtKB-KW"/>
</dbReference>
<dbReference type="Proteomes" id="UP001314263">
    <property type="component" value="Unassembled WGS sequence"/>
</dbReference>
<dbReference type="InterPro" id="IPR017956">
    <property type="entry name" value="AT_hook_DNA-bd_motif"/>
</dbReference>
<dbReference type="GO" id="GO:0003677">
    <property type="term" value="F:DNA binding"/>
    <property type="evidence" value="ECO:0007669"/>
    <property type="project" value="InterPro"/>
</dbReference>
<evidence type="ECO:0000256" key="3">
    <source>
        <dbReference type="ARBA" id="ARBA00022472"/>
    </source>
</evidence>
<feature type="compositionally biased region" description="Basic and acidic residues" evidence="6">
    <location>
        <begin position="136"/>
        <end position="147"/>
    </location>
</feature>
<dbReference type="AlphaFoldDB" id="A0AAV1IDR7"/>
<evidence type="ECO:0000256" key="6">
    <source>
        <dbReference type="SAM" id="MobiDB-lite"/>
    </source>
</evidence>
<feature type="region of interest" description="Disordered" evidence="6">
    <location>
        <begin position="136"/>
        <end position="249"/>
    </location>
</feature>
<dbReference type="EMBL" id="CAUYUE010000010">
    <property type="protein sequence ID" value="CAK0784395.1"/>
    <property type="molecule type" value="Genomic_DNA"/>
</dbReference>
<evidence type="ECO:0000313" key="7">
    <source>
        <dbReference type="EMBL" id="CAK0784395.1"/>
    </source>
</evidence>
<keyword evidence="3" id="KW-0806">Transcription termination</keyword>
<feature type="region of interest" description="Disordered" evidence="6">
    <location>
        <begin position="44"/>
        <end position="64"/>
    </location>
</feature>
<organism evidence="7 8">
    <name type="scientific">Coccomyxa viridis</name>
    <dbReference type="NCBI Taxonomy" id="1274662"/>
    <lineage>
        <taxon>Eukaryota</taxon>
        <taxon>Viridiplantae</taxon>
        <taxon>Chlorophyta</taxon>
        <taxon>core chlorophytes</taxon>
        <taxon>Trebouxiophyceae</taxon>
        <taxon>Trebouxiophyceae incertae sedis</taxon>
        <taxon>Coccomyxaceae</taxon>
        <taxon>Coccomyxa</taxon>
    </lineage>
</organism>
<dbReference type="InterPro" id="IPR000637">
    <property type="entry name" value="HMGI/Y_DNA-bd_CS"/>
</dbReference>
<dbReference type="Pfam" id="PF02536">
    <property type="entry name" value="mTERF"/>
    <property type="match status" value="1"/>
</dbReference>
<evidence type="ECO:0000256" key="4">
    <source>
        <dbReference type="ARBA" id="ARBA00022946"/>
    </source>
</evidence>
<dbReference type="PRINTS" id="PR00929">
    <property type="entry name" value="ATHOOK"/>
</dbReference>
<evidence type="ECO:0000256" key="5">
    <source>
        <dbReference type="ARBA" id="ARBA00023242"/>
    </source>
</evidence>
<comment type="caution">
    <text evidence="7">The sequence shown here is derived from an EMBL/GenBank/DDBJ whole genome shotgun (WGS) entry which is preliminary data.</text>
</comment>
<dbReference type="GO" id="GO:0006355">
    <property type="term" value="P:regulation of DNA-templated transcription"/>
    <property type="evidence" value="ECO:0007669"/>
    <property type="project" value="InterPro"/>
</dbReference>
<evidence type="ECO:0000313" key="8">
    <source>
        <dbReference type="Proteomes" id="UP001314263"/>
    </source>
</evidence>
<feature type="compositionally biased region" description="Basic residues" evidence="6">
    <location>
        <begin position="154"/>
        <end position="164"/>
    </location>
</feature>
<dbReference type="InterPro" id="IPR003690">
    <property type="entry name" value="MTERF"/>
</dbReference>